<dbReference type="InterPro" id="IPR056398">
    <property type="entry name" value="Tudor_Coilin"/>
</dbReference>
<feature type="domain" description="Coilin tudor" evidence="4">
    <location>
        <begin position="513"/>
        <end position="561"/>
    </location>
</feature>
<protein>
    <submittedName>
        <fullName evidence="5">Coilin</fullName>
    </submittedName>
</protein>
<keyword evidence="2" id="KW-0472">Membrane</keyword>
<keyword evidence="2" id="KW-1133">Transmembrane helix</keyword>
<dbReference type="InterPro" id="IPR024822">
    <property type="entry name" value="Coilin"/>
</dbReference>
<evidence type="ECO:0000313" key="5">
    <source>
        <dbReference type="EMBL" id="PWA57659.1"/>
    </source>
</evidence>
<dbReference type="Pfam" id="PF23086">
    <property type="entry name" value="Tudor_Coilin"/>
    <property type="match status" value="2"/>
</dbReference>
<dbReference type="OrthoDB" id="74813at2759"/>
<dbReference type="GO" id="GO:0000387">
    <property type="term" value="P:spliceosomal snRNP assembly"/>
    <property type="evidence" value="ECO:0007669"/>
    <property type="project" value="TreeGrafter"/>
</dbReference>
<feature type="compositionally biased region" description="Acidic residues" evidence="1">
    <location>
        <begin position="141"/>
        <end position="157"/>
    </location>
</feature>
<proteinExistence type="predicted"/>
<dbReference type="STRING" id="35608.A0A2U1M8R9"/>
<feature type="transmembrane region" description="Helical" evidence="2">
    <location>
        <begin position="398"/>
        <end position="419"/>
    </location>
</feature>
<dbReference type="GO" id="GO:0030619">
    <property type="term" value="F:U1 snRNA binding"/>
    <property type="evidence" value="ECO:0007669"/>
    <property type="project" value="TreeGrafter"/>
</dbReference>
<feature type="domain" description="Coilin tudor" evidence="4">
    <location>
        <begin position="456"/>
        <end position="495"/>
    </location>
</feature>
<sequence length="583" mass="66065">MGTPSLRLRLVFKDRTILTQKQRSDGMNHCWLLIKPQQHKTIADVCSHLVHVFELNRSCPNGVLLTMEGFAFTPFESTEILNDKDIICVKKKGGATTDALEAGEEGNLLEEEVEHDGLENGDRGLLLLANDNKGKEVYQSESEDVDEDQSLDEDSPEEAVCKKRKASTNLQNLKKKKRCLGVLDNEDDTVTDEIEDLRELLRRKKKLLNGNSKPNEETNKIAAISNKNLQSPSNAKRSEQHQENVEEANQVSNAPVAKKMSSRSARRKREKRRWKQELAKIAKNRPPAYSKPEVTKAGNKEANGHPKGLLHWKQVSKNHVQNGNEGPIVSRPGHIRFEFSEEDQPAKQTPAKQTGVSKMSNELLRLSDDMTSHIFLTFCESHFIACKATQLHHLPNNLIFFIFTVVYFAIIWLIDLPILTLQSWFRKFLTGTAVAAREKVKNGVAEKDAQVPVIDPNDFDKLPPCCEPKEGDVIAYRLLELNSSWIPELSSFRVTFFSETFFLKTTICTCDYVGRISYYDAKDIVLIPVPEYPIVLGDIKEDGPNESLYGEDGTLELLLMSAMWSNMFQMLQKQPVMVLTKLR</sequence>
<keyword evidence="2" id="KW-0812">Transmembrane</keyword>
<dbReference type="GO" id="GO:0030620">
    <property type="term" value="F:U2 snRNA binding"/>
    <property type="evidence" value="ECO:0007669"/>
    <property type="project" value="TreeGrafter"/>
</dbReference>
<feature type="compositionally biased region" description="Basic residues" evidence="1">
    <location>
        <begin position="260"/>
        <end position="274"/>
    </location>
</feature>
<dbReference type="EMBL" id="PKPP01006102">
    <property type="protein sequence ID" value="PWA57659.1"/>
    <property type="molecule type" value="Genomic_DNA"/>
</dbReference>
<evidence type="ECO:0000259" key="3">
    <source>
        <dbReference type="Pfam" id="PF15862"/>
    </source>
</evidence>
<keyword evidence="6" id="KW-1185">Reference proteome</keyword>
<evidence type="ECO:0000259" key="4">
    <source>
        <dbReference type="Pfam" id="PF23086"/>
    </source>
</evidence>
<evidence type="ECO:0000256" key="1">
    <source>
        <dbReference type="SAM" id="MobiDB-lite"/>
    </source>
</evidence>
<dbReference type="Proteomes" id="UP000245207">
    <property type="component" value="Unassembled WGS sequence"/>
</dbReference>
<name>A0A2U1M8R9_ARTAN</name>
<feature type="domain" description="Coilin N-terminal" evidence="3">
    <location>
        <begin position="6"/>
        <end position="204"/>
    </location>
</feature>
<dbReference type="PANTHER" id="PTHR15197">
    <property type="entry name" value="COILIN P80"/>
    <property type="match status" value="1"/>
</dbReference>
<accession>A0A2U1M8R9</accession>
<comment type="caution">
    <text evidence="5">The sequence shown here is derived from an EMBL/GenBank/DDBJ whole genome shotgun (WGS) entry which is preliminary data.</text>
</comment>
<dbReference type="PANTHER" id="PTHR15197:SF0">
    <property type="entry name" value="COILIN"/>
    <property type="match status" value="1"/>
</dbReference>
<dbReference type="AlphaFoldDB" id="A0A2U1M8R9"/>
<reference evidence="5 6" key="1">
    <citation type="journal article" date="2018" name="Mol. Plant">
        <title>The genome of Artemisia annua provides insight into the evolution of Asteraceae family and artemisinin biosynthesis.</title>
        <authorList>
            <person name="Shen Q."/>
            <person name="Zhang L."/>
            <person name="Liao Z."/>
            <person name="Wang S."/>
            <person name="Yan T."/>
            <person name="Shi P."/>
            <person name="Liu M."/>
            <person name="Fu X."/>
            <person name="Pan Q."/>
            <person name="Wang Y."/>
            <person name="Lv Z."/>
            <person name="Lu X."/>
            <person name="Zhang F."/>
            <person name="Jiang W."/>
            <person name="Ma Y."/>
            <person name="Chen M."/>
            <person name="Hao X."/>
            <person name="Li L."/>
            <person name="Tang Y."/>
            <person name="Lv G."/>
            <person name="Zhou Y."/>
            <person name="Sun X."/>
            <person name="Brodelius P.E."/>
            <person name="Rose J.K.C."/>
            <person name="Tang K."/>
        </authorList>
    </citation>
    <scope>NUCLEOTIDE SEQUENCE [LARGE SCALE GENOMIC DNA]</scope>
    <source>
        <strain evidence="6">cv. Huhao1</strain>
        <tissue evidence="5">Leaf</tissue>
    </source>
</reference>
<feature type="compositionally biased region" description="Polar residues" evidence="1">
    <location>
        <begin position="225"/>
        <end position="235"/>
    </location>
</feature>
<evidence type="ECO:0000256" key="2">
    <source>
        <dbReference type="SAM" id="Phobius"/>
    </source>
</evidence>
<dbReference type="GO" id="GO:0015030">
    <property type="term" value="C:Cajal body"/>
    <property type="evidence" value="ECO:0007669"/>
    <property type="project" value="TreeGrafter"/>
</dbReference>
<dbReference type="InterPro" id="IPR031722">
    <property type="entry name" value="Coilin_N"/>
</dbReference>
<gene>
    <name evidence="5" type="ORF">CTI12_AA407490</name>
</gene>
<feature type="region of interest" description="Disordered" evidence="1">
    <location>
        <begin position="136"/>
        <end position="158"/>
    </location>
</feature>
<dbReference type="Pfam" id="PF15862">
    <property type="entry name" value="Coilin_N"/>
    <property type="match status" value="1"/>
</dbReference>
<evidence type="ECO:0000313" key="6">
    <source>
        <dbReference type="Proteomes" id="UP000245207"/>
    </source>
</evidence>
<organism evidence="5 6">
    <name type="scientific">Artemisia annua</name>
    <name type="common">Sweet wormwood</name>
    <dbReference type="NCBI Taxonomy" id="35608"/>
    <lineage>
        <taxon>Eukaryota</taxon>
        <taxon>Viridiplantae</taxon>
        <taxon>Streptophyta</taxon>
        <taxon>Embryophyta</taxon>
        <taxon>Tracheophyta</taxon>
        <taxon>Spermatophyta</taxon>
        <taxon>Magnoliopsida</taxon>
        <taxon>eudicotyledons</taxon>
        <taxon>Gunneridae</taxon>
        <taxon>Pentapetalae</taxon>
        <taxon>asterids</taxon>
        <taxon>campanulids</taxon>
        <taxon>Asterales</taxon>
        <taxon>Asteraceae</taxon>
        <taxon>Asteroideae</taxon>
        <taxon>Anthemideae</taxon>
        <taxon>Artemisiinae</taxon>
        <taxon>Artemisia</taxon>
    </lineage>
</organism>
<feature type="region of interest" description="Disordered" evidence="1">
    <location>
        <begin position="209"/>
        <end position="306"/>
    </location>
</feature>